<dbReference type="Pfam" id="PF13580">
    <property type="entry name" value="SIS_2"/>
    <property type="match status" value="1"/>
</dbReference>
<dbReference type="PANTHER" id="PTHR30390:SF7">
    <property type="entry name" value="PHOSPHOHEPTOSE ISOMERASE"/>
    <property type="match status" value="1"/>
</dbReference>
<dbReference type="InterPro" id="IPR050099">
    <property type="entry name" value="SIS_GmhA/DiaA_subfam"/>
</dbReference>
<accession>A0ABY8UVA0</accession>
<dbReference type="InterPro" id="IPR001347">
    <property type="entry name" value="SIS_dom"/>
</dbReference>
<evidence type="ECO:0000259" key="1">
    <source>
        <dbReference type="PROSITE" id="PS51464"/>
    </source>
</evidence>
<proteinExistence type="predicted"/>
<name>A0ABY8UVA0_9BACI</name>
<organism evidence="2 3">
    <name type="scientific">Pontibacillus chungwhensis</name>
    <dbReference type="NCBI Taxonomy" id="265426"/>
    <lineage>
        <taxon>Bacteria</taxon>
        <taxon>Bacillati</taxon>
        <taxon>Bacillota</taxon>
        <taxon>Bacilli</taxon>
        <taxon>Bacillales</taxon>
        <taxon>Bacillaceae</taxon>
        <taxon>Pontibacillus</taxon>
    </lineage>
</organism>
<keyword evidence="3" id="KW-1185">Reference proteome</keyword>
<reference evidence="2 3" key="1">
    <citation type="submission" date="2023-05" db="EMBL/GenBank/DDBJ databases">
        <title>Comparative genomics reveals the evidence of polycyclic aromatic hydrocarbons degradation in moderately halophilic genus Pontibacillus.</title>
        <authorList>
            <person name="Yang H."/>
            <person name="Qian Z."/>
        </authorList>
    </citation>
    <scope>NUCLEOTIDE SEQUENCE [LARGE SCALE GENOMIC DNA]</scope>
    <source>
        <strain evidence="3">HN14</strain>
    </source>
</reference>
<dbReference type="RefSeq" id="WP_231419678.1">
    <property type="nucleotide sequence ID" value="NZ_CP126446.1"/>
</dbReference>
<feature type="domain" description="SIS" evidence="1">
    <location>
        <begin position="29"/>
        <end position="207"/>
    </location>
</feature>
<dbReference type="PROSITE" id="PS51464">
    <property type="entry name" value="SIS"/>
    <property type="match status" value="1"/>
</dbReference>
<evidence type="ECO:0000313" key="2">
    <source>
        <dbReference type="EMBL" id="WIF97592.1"/>
    </source>
</evidence>
<dbReference type="SUPFAM" id="SSF53697">
    <property type="entry name" value="SIS domain"/>
    <property type="match status" value="1"/>
</dbReference>
<protein>
    <submittedName>
        <fullName evidence="2">SIS domain-containing protein</fullName>
    </submittedName>
</protein>
<dbReference type="EMBL" id="CP126446">
    <property type="protein sequence ID" value="WIF97592.1"/>
    <property type="molecule type" value="Genomic_DNA"/>
</dbReference>
<dbReference type="Gene3D" id="3.40.50.10490">
    <property type="entry name" value="Glucose-6-phosphate isomerase like protein, domain 1"/>
    <property type="match status" value="1"/>
</dbReference>
<evidence type="ECO:0000313" key="3">
    <source>
        <dbReference type="Proteomes" id="UP001236652"/>
    </source>
</evidence>
<dbReference type="InterPro" id="IPR035472">
    <property type="entry name" value="RpiR-like_SIS"/>
</dbReference>
<dbReference type="InterPro" id="IPR046348">
    <property type="entry name" value="SIS_dom_sf"/>
</dbReference>
<dbReference type="PANTHER" id="PTHR30390">
    <property type="entry name" value="SEDOHEPTULOSE 7-PHOSPHATE ISOMERASE / DNAA INITIATOR-ASSOCIATING FACTOR FOR REPLICATION INITIATION"/>
    <property type="match status" value="1"/>
</dbReference>
<dbReference type="Proteomes" id="UP001236652">
    <property type="component" value="Chromosome"/>
</dbReference>
<dbReference type="NCBIfam" id="NF002805">
    <property type="entry name" value="PRK02947.1"/>
    <property type="match status" value="1"/>
</dbReference>
<dbReference type="CDD" id="cd05013">
    <property type="entry name" value="SIS_RpiR"/>
    <property type="match status" value="1"/>
</dbReference>
<sequence>MSYLKQLIDNLSYIEEKDRDHLLHLAGQIADRLERGGIIQLFGSGHSSLLAQEPYYRAGGLVPVKPVLVDELLLHNGALQSSERERDPAFGDTFIKDLDIREEDVVIVISTSGRNPVPIEVTLEANRRGAFTIGLQSLSYQETQSSRHESGKRLEEVVDAVLDTRVPVGDAILQEEGIDQPFGPTSTAVGAALIHEVFTRVVVEMKKRGNTPPIFKSGNVEGASDHNERLIEVYRERIDF</sequence>
<gene>
    <name evidence="2" type="ORF">QNI29_17965</name>
</gene>